<evidence type="ECO:0000313" key="2">
    <source>
        <dbReference type="EMBL" id="AXG74322.1"/>
    </source>
</evidence>
<feature type="transmembrane region" description="Helical" evidence="1">
    <location>
        <begin position="75"/>
        <end position="93"/>
    </location>
</feature>
<evidence type="ECO:0000313" key="3">
    <source>
        <dbReference type="Proteomes" id="UP000253951"/>
    </source>
</evidence>
<organism evidence="2 3">
    <name type="scientific">Flavobacterium arcticum</name>
    <dbReference type="NCBI Taxonomy" id="1784713"/>
    <lineage>
        <taxon>Bacteria</taxon>
        <taxon>Pseudomonadati</taxon>
        <taxon>Bacteroidota</taxon>
        <taxon>Flavobacteriia</taxon>
        <taxon>Flavobacteriales</taxon>
        <taxon>Flavobacteriaceae</taxon>
        <taxon>Flavobacterium</taxon>
    </lineage>
</organism>
<keyword evidence="1" id="KW-0812">Transmembrane</keyword>
<dbReference type="KEGG" id="fat:DVK85_08800"/>
<evidence type="ECO:0000256" key="1">
    <source>
        <dbReference type="SAM" id="Phobius"/>
    </source>
</evidence>
<proteinExistence type="predicted"/>
<dbReference type="AlphaFoldDB" id="A0A345HCL2"/>
<protein>
    <submittedName>
        <fullName evidence="2">Uncharacterized protein</fullName>
    </submittedName>
</protein>
<accession>A0A345HCL2</accession>
<keyword evidence="3" id="KW-1185">Reference proteome</keyword>
<dbReference type="Proteomes" id="UP000253951">
    <property type="component" value="Chromosome"/>
</dbReference>
<keyword evidence="1" id="KW-1133">Transmembrane helix</keyword>
<dbReference type="OrthoDB" id="1369954at2"/>
<feature type="transmembrane region" description="Helical" evidence="1">
    <location>
        <begin position="52"/>
        <end position="69"/>
    </location>
</feature>
<dbReference type="EMBL" id="CP031188">
    <property type="protein sequence ID" value="AXG74322.1"/>
    <property type="molecule type" value="Genomic_DNA"/>
</dbReference>
<sequence>MKHYFKHNNGYINIDEENLYLTKTGNWQEVRDIKERIRASSQEKETSKIKKLFYWCLAIVEVVFLIYIITIDYKYLITNILFIFIMNFVIYIFHKRDFGKQAIIPLNQIEAIEPYKNGLKISFKDVTNKPDFEILKGVEEKGIEFLMNLEF</sequence>
<keyword evidence="1" id="KW-0472">Membrane</keyword>
<name>A0A345HCL2_9FLAO</name>
<gene>
    <name evidence="2" type="ORF">DVK85_08800</name>
</gene>
<reference evidence="2 3" key="1">
    <citation type="submission" date="2018-07" db="EMBL/GenBank/DDBJ databases">
        <title>Complete genome sequence of Flavobacterium arcticum type strain SM1502T.</title>
        <authorList>
            <person name="Li Y."/>
            <person name="Li D.-D."/>
        </authorList>
    </citation>
    <scope>NUCLEOTIDE SEQUENCE [LARGE SCALE GENOMIC DNA]</scope>
    <source>
        <strain evidence="2 3">SM1502</strain>
    </source>
</reference>
<dbReference type="RefSeq" id="WP_114678080.1">
    <property type="nucleotide sequence ID" value="NZ_CP031188.1"/>
</dbReference>